<dbReference type="Gene3D" id="3.40.50.1820">
    <property type="entry name" value="alpha/beta hydrolase"/>
    <property type="match status" value="1"/>
</dbReference>
<dbReference type="OrthoDB" id="8871309at2"/>
<dbReference type="GO" id="GO:0016787">
    <property type="term" value="F:hydrolase activity"/>
    <property type="evidence" value="ECO:0007669"/>
    <property type="project" value="InterPro"/>
</dbReference>
<dbReference type="Pfam" id="PF01674">
    <property type="entry name" value="Lipase_2"/>
    <property type="match status" value="1"/>
</dbReference>
<evidence type="ECO:0000313" key="2">
    <source>
        <dbReference type="Proteomes" id="UP000198825"/>
    </source>
</evidence>
<accession>A0A1H2MZU4</accession>
<gene>
    <name evidence="1" type="ORF">SAMN04488544_3025</name>
</gene>
<sequence>MPSALSALSPQRRRLVLVVVGLVGVLVLALAATLVVRALTRGRPVPQDRPGPVLLVPGYGGRTASLDPLAAVLRAEGRDVTIVSLLGDGTGDLDAQAGHLADVADDVLRTSGAPSVDVVGYSAGGVVVRLWVRDHGGDVQARRVLTLGSPQHGTSVAALGAEVAGGCPTACEQLLPDSSLLRRLNAGDETPSGPEWATVRSASDQVVTPTGSAALDGALNVLVQDACPSATTSHYQLPADAVVAATVRSTLGAGPVAAPEPGC</sequence>
<reference evidence="2" key="1">
    <citation type="submission" date="2016-10" db="EMBL/GenBank/DDBJ databases">
        <authorList>
            <person name="Varghese N."/>
            <person name="Submissions S."/>
        </authorList>
    </citation>
    <scope>NUCLEOTIDE SEQUENCE [LARGE SCALE GENOMIC DNA]</scope>
    <source>
        <strain evidence="2">DSM 21743</strain>
    </source>
</reference>
<dbReference type="PANTHER" id="PTHR37946">
    <property type="entry name" value="SLL1969 PROTEIN"/>
    <property type="match status" value="1"/>
</dbReference>
<dbReference type="PANTHER" id="PTHR37946:SF1">
    <property type="entry name" value="SLL1969 PROTEIN"/>
    <property type="match status" value="1"/>
</dbReference>
<keyword evidence="2" id="KW-1185">Reference proteome</keyword>
<protein>
    <recommendedName>
        <fullName evidence="3">Triacylglycerol esterase/lipase EstA, alpha/beta hydrolase fold</fullName>
    </recommendedName>
</protein>
<dbReference type="SUPFAM" id="SSF53474">
    <property type="entry name" value="alpha/beta-Hydrolases"/>
    <property type="match status" value="1"/>
</dbReference>
<dbReference type="GO" id="GO:0016042">
    <property type="term" value="P:lipid catabolic process"/>
    <property type="evidence" value="ECO:0007669"/>
    <property type="project" value="InterPro"/>
</dbReference>
<evidence type="ECO:0000313" key="1">
    <source>
        <dbReference type="EMBL" id="SDU98622.1"/>
    </source>
</evidence>
<dbReference type="EMBL" id="LT629799">
    <property type="protein sequence ID" value="SDU98622.1"/>
    <property type="molecule type" value="Genomic_DNA"/>
</dbReference>
<dbReference type="STRING" id="546874.SAMN04488544_3025"/>
<dbReference type="InterPro" id="IPR029058">
    <property type="entry name" value="AB_hydrolase_fold"/>
</dbReference>
<name>A0A1H2MZU4_9ACTN</name>
<dbReference type="AlphaFoldDB" id="A0A1H2MZU4"/>
<dbReference type="RefSeq" id="WP_091075940.1">
    <property type="nucleotide sequence ID" value="NZ_LT629799.1"/>
</dbReference>
<evidence type="ECO:0008006" key="3">
    <source>
        <dbReference type="Google" id="ProtNLM"/>
    </source>
</evidence>
<proteinExistence type="predicted"/>
<dbReference type="Proteomes" id="UP000198825">
    <property type="component" value="Chromosome I"/>
</dbReference>
<dbReference type="InterPro" id="IPR002918">
    <property type="entry name" value="Lipase_EstA/Esterase_EstB"/>
</dbReference>
<organism evidence="1 2">
    <name type="scientific">Microlunatus sagamiharensis</name>
    <dbReference type="NCBI Taxonomy" id="546874"/>
    <lineage>
        <taxon>Bacteria</taxon>
        <taxon>Bacillati</taxon>
        <taxon>Actinomycetota</taxon>
        <taxon>Actinomycetes</taxon>
        <taxon>Propionibacteriales</taxon>
        <taxon>Propionibacteriaceae</taxon>
        <taxon>Microlunatus</taxon>
    </lineage>
</organism>